<evidence type="ECO:0000256" key="1">
    <source>
        <dbReference type="SAM" id="MobiDB-lite"/>
    </source>
</evidence>
<gene>
    <name evidence="2" type="ORF">MRATA1EN1_LOCUS6517</name>
</gene>
<dbReference type="EMBL" id="OX459952">
    <property type="protein sequence ID" value="CAI9157555.1"/>
    <property type="molecule type" value="Genomic_DNA"/>
</dbReference>
<feature type="compositionally biased region" description="Gly residues" evidence="1">
    <location>
        <begin position="100"/>
        <end position="111"/>
    </location>
</feature>
<evidence type="ECO:0000313" key="2">
    <source>
        <dbReference type="EMBL" id="CAI9157555.1"/>
    </source>
</evidence>
<name>A0ABN8Y7K6_RANTA</name>
<feature type="region of interest" description="Disordered" evidence="1">
    <location>
        <begin position="100"/>
        <end position="188"/>
    </location>
</feature>
<reference evidence="2" key="1">
    <citation type="submission" date="2023-04" db="EMBL/GenBank/DDBJ databases">
        <authorList>
            <consortium name="ELIXIR-Norway"/>
        </authorList>
    </citation>
    <scope>NUCLEOTIDE SEQUENCE [LARGE SCALE GENOMIC DNA]</scope>
</reference>
<feature type="compositionally biased region" description="Basic and acidic residues" evidence="1">
    <location>
        <begin position="15"/>
        <end position="32"/>
    </location>
</feature>
<sequence length="349" mass="37607">MRSGPGTGVSRPGSRHADTLRPIAERPLREPTRTCSRPSGRVSLPSFARCMQNTTREHCGRKPGYDVATVLGMVSEKKRETHMELVRAWGRLWQAQFQKGGLGGEGNWGRLGEGRGRGGDAPRGEGERRRRTLPSLAIQPVGNGVQGPEPQEPEPITSLRKRPGPSRLPGSAPRPRPGGCGGDRPRKRAGMENVLSTQDGGCLFCLLAGETSWAALRCSGILGRPQTFLRIRGGSRRRRRAGRGELAGVYVTAAPRGGPCEAPSHGRGGAGPASPACGTRRRTRPESARARLPGGGRLVIGVRRYQPRVTSDAGQPARSSGTRPPGWRRTRVKAAPAASGFWWNRRRLC</sequence>
<feature type="compositionally biased region" description="Basic and acidic residues" evidence="1">
    <location>
        <begin position="112"/>
        <end position="128"/>
    </location>
</feature>
<organism evidence="2 3">
    <name type="scientific">Rangifer tarandus platyrhynchus</name>
    <name type="common">Svalbard reindeer</name>
    <dbReference type="NCBI Taxonomy" id="3082113"/>
    <lineage>
        <taxon>Eukaryota</taxon>
        <taxon>Metazoa</taxon>
        <taxon>Chordata</taxon>
        <taxon>Craniata</taxon>
        <taxon>Vertebrata</taxon>
        <taxon>Euteleostomi</taxon>
        <taxon>Mammalia</taxon>
        <taxon>Eutheria</taxon>
        <taxon>Laurasiatheria</taxon>
        <taxon>Artiodactyla</taxon>
        <taxon>Ruminantia</taxon>
        <taxon>Pecora</taxon>
        <taxon>Cervidae</taxon>
        <taxon>Odocoileinae</taxon>
        <taxon>Rangifer</taxon>
    </lineage>
</organism>
<accession>A0ABN8Y7K6</accession>
<feature type="compositionally biased region" description="Polar residues" evidence="1">
    <location>
        <begin position="308"/>
        <end position="322"/>
    </location>
</feature>
<feature type="region of interest" description="Disordered" evidence="1">
    <location>
        <begin position="1"/>
        <end position="40"/>
    </location>
</feature>
<keyword evidence="3" id="KW-1185">Reference proteome</keyword>
<protein>
    <submittedName>
        <fullName evidence="2">Uncharacterized protein</fullName>
    </submittedName>
</protein>
<dbReference type="Proteomes" id="UP001176941">
    <property type="component" value="Chromosome 16"/>
</dbReference>
<evidence type="ECO:0000313" key="3">
    <source>
        <dbReference type="Proteomes" id="UP001176941"/>
    </source>
</evidence>
<proteinExistence type="predicted"/>
<feature type="region of interest" description="Disordered" evidence="1">
    <location>
        <begin position="260"/>
        <end position="332"/>
    </location>
</feature>